<dbReference type="PANTHER" id="PTHR10044:SF139">
    <property type="entry name" value="DEATH-ASSOCIATED INHIBITOR OF APOPTOSIS 2"/>
    <property type="match status" value="1"/>
</dbReference>
<proteinExistence type="predicted"/>
<dbReference type="PROSITE" id="PS50143">
    <property type="entry name" value="BIR_REPEAT_2"/>
    <property type="match status" value="2"/>
</dbReference>
<evidence type="ECO:0000313" key="1">
    <source>
        <dbReference type="EMBL" id="KAF7678013.1"/>
    </source>
</evidence>
<dbReference type="Proteomes" id="UP001516464">
    <property type="component" value="Unassembled WGS sequence"/>
</dbReference>
<protein>
    <submittedName>
        <fullName evidence="1">Apoptosis inhibitor IAP</fullName>
    </submittedName>
</protein>
<name>A0ABQ7HVJ5_9MICR</name>
<reference evidence="1 2" key="1">
    <citation type="submission" date="2019-01" db="EMBL/GenBank/DDBJ databases">
        <title>Genomes sequencing and comparative genomics of infectious freshwater microsporidia, Cucumispora dikerogammari and Thelohania contejeani.</title>
        <authorList>
            <person name="Cormier A."/>
            <person name="Giraud I."/>
            <person name="Wattier R."/>
            <person name="Teixeira M."/>
            <person name="Grandjean F."/>
            <person name="Rigaud T."/>
            <person name="Cordaux R."/>
        </authorList>
    </citation>
    <scope>NUCLEOTIDE SEQUENCE [LARGE SCALE GENOMIC DNA]</scope>
    <source>
        <strain evidence="1">T1</strain>
        <tissue evidence="1">Spores</tissue>
    </source>
</reference>
<sequence>MLRRQKILGGLNFRIHPLILKRNFYYSCDEDQWKCLQCHFPLTFNINSNMVVYPIHNCYFNSHIDLSVPIKIFSKEYSLKFESARLSTFKDWKYSWISPDNLALDGFYCLKKSDKCACTFCHSIIENWQIGDIPHKRHQQEVSHCPFLMGEPVGNVPLALCEIILQTNLVLSPDPPIEHPLYQNSEKRQESFHNWPIGLPLSQDLVEAGFFYTGL</sequence>
<dbReference type="PANTHER" id="PTHR10044">
    <property type="entry name" value="INHIBITOR OF APOPTOSIS"/>
    <property type="match status" value="1"/>
</dbReference>
<dbReference type="SUPFAM" id="SSF57924">
    <property type="entry name" value="Inhibitor of apoptosis (IAP) repeat"/>
    <property type="match status" value="2"/>
</dbReference>
<dbReference type="CDD" id="cd00022">
    <property type="entry name" value="BIR"/>
    <property type="match status" value="1"/>
</dbReference>
<evidence type="ECO:0000313" key="2">
    <source>
        <dbReference type="Proteomes" id="UP001516464"/>
    </source>
</evidence>
<dbReference type="EMBL" id="SBIQ01000396">
    <property type="protein sequence ID" value="KAF7678013.1"/>
    <property type="molecule type" value="Genomic_DNA"/>
</dbReference>
<dbReference type="InterPro" id="IPR050784">
    <property type="entry name" value="IAP"/>
</dbReference>
<dbReference type="InterPro" id="IPR001370">
    <property type="entry name" value="BIR_rpt"/>
</dbReference>
<keyword evidence="2" id="KW-1185">Reference proteome</keyword>
<dbReference type="SMART" id="SM00238">
    <property type="entry name" value="BIR"/>
    <property type="match status" value="1"/>
</dbReference>
<dbReference type="Pfam" id="PF00653">
    <property type="entry name" value="BIR"/>
    <property type="match status" value="1"/>
</dbReference>
<dbReference type="Gene3D" id="1.10.1170.10">
    <property type="entry name" value="Inhibitor Of Apoptosis Protein (2mihbC-IAP-1), Chain A"/>
    <property type="match status" value="2"/>
</dbReference>
<comment type="caution">
    <text evidence="1">The sequence shown here is derived from an EMBL/GenBank/DDBJ whole genome shotgun (WGS) entry which is preliminary data.</text>
</comment>
<gene>
    <name evidence="1" type="primary">IAP_0</name>
    <name evidence="1" type="ORF">TCON_2609</name>
</gene>
<accession>A0ABQ7HVJ5</accession>
<organism evidence="1 2">
    <name type="scientific">Astathelohania contejeani</name>
    <dbReference type="NCBI Taxonomy" id="164912"/>
    <lineage>
        <taxon>Eukaryota</taxon>
        <taxon>Fungi</taxon>
        <taxon>Fungi incertae sedis</taxon>
        <taxon>Microsporidia</taxon>
        <taxon>Astathelohaniidae</taxon>
        <taxon>Astathelohania</taxon>
    </lineage>
</organism>